<evidence type="ECO:0000313" key="9">
    <source>
        <dbReference type="EnsemblMetazoa" id="SMAR006369-PA"/>
    </source>
</evidence>
<evidence type="ECO:0000256" key="1">
    <source>
        <dbReference type="ARBA" id="ARBA00004138"/>
    </source>
</evidence>
<feature type="coiled-coil region" evidence="7">
    <location>
        <begin position="249"/>
        <end position="318"/>
    </location>
</feature>
<comment type="subcellular location">
    <subcellularLocation>
        <location evidence="1">Cell projection</location>
        <location evidence="1">Cilium</location>
    </subcellularLocation>
</comment>
<dbReference type="InterPro" id="IPR025254">
    <property type="entry name" value="CCDC113/CCDC96_CC"/>
</dbReference>
<comment type="similarity">
    <text evidence="5">Belongs to the CFAP263 family.</text>
</comment>
<dbReference type="HOGENOM" id="CLU_314324_0_0_1"/>
<feature type="domain" description="CCDC113/CCDC96 coiled-coil" evidence="8">
    <location>
        <begin position="209"/>
        <end position="379"/>
    </location>
</feature>
<dbReference type="InterPro" id="IPR051885">
    <property type="entry name" value="CC_CF"/>
</dbReference>
<dbReference type="eggNOG" id="ENOG502QU7J">
    <property type="taxonomic scope" value="Eukaryota"/>
</dbReference>
<dbReference type="GO" id="GO:0036064">
    <property type="term" value="C:ciliary basal body"/>
    <property type="evidence" value="ECO:0007669"/>
    <property type="project" value="TreeGrafter"/>
</dbReference>
<feature type="coiled-coil region" evidence="7">
    <location>
        <begin position="488"/>
        <end position="536"/>
    </location>
</feature>
<dbReference type="GO" id="GO:0060271">
    <property type="term" value="P:cilium assembly"/>
    <property type="evidence" value="ECO:0007669"/>
    <property type="project" value="TreeGrafter"/>
</dbReference>
<evidence type="ECO:0000256" key="3">
    <source>
        <dbReference type="ARBA" id="ARBA00023054"/>
    </source>
</evidence>
<keyword evidence="2" id="KW-0970">Cilium biogenesis/degradation</keyword>
<reference evidence="10" key="1">
    <citation type="submission" date="2011-05" db="EMBL/GenBank/DDBJ databases">
        <authorList>
            <person name="Richards S.R."/>
            <person name="Qu J."/>
            <person name="Jiang H."/>
            <person name="Jhangiani S.N."/>
            <person name="Agravi P."/>
            <person name="Goodspeed R."/>
            <person name="Gross S."/>
            <person name="Mandapat C."/>
            <person name="Jackson L."/>
            <person name="Mathew T."/>
            <person name="Pu L."/>
            <person name="Thornton R."/>
            <person name="Saada N."/>
            <person name="Wilczek-Boney K.B."/>
            <person name="Lee S."/>
            <person name="Kovar C."/>
            <person name="Wu Y."/>
            <person name="Scherer S.E."/>
            <person name="Worley K.C."/>
            <person name="Muzny D.M."/>
            <person name="Gibbs R."/>
        </authorList>
    </citation>
    <scope>NUCLEOTIDE SEQUENCE</scope>
    <source>
        <strain evidence="10">Brora</strain>
    </source>
</reference>
<proteinExistence type="inferred from homology"/>
<evidence type="ECO:0000256" key="5">
    <source>
        <dbReference type="ARBA" id="ARBA00044506"/>
    </source>
</evidence>
<sequence length="931" mass="109502">MAYQLQRNLIAIDEDELQNISVTSLEVLIEQSRLSQEELNNENMMLEKYLQTFEMKKKITSSESLLDSPLDKDYQPQAVESTITKFQQIAAHPEREKIAKLSIPASIELAESMSIMATLTEDSLSTSSKLLKQIALPYEEKCEIASTQIKELTEKITKLHKEVSIRDRELQQDINDFNRDVIKDGINPATGAVLLEKVYLYFNRSTKCKEIQIERSRLEYFFLKSLEKKLMGELKQKQAMGSSLGDVDYKELKIENAQYVEKVEDKNQVLLNVKRHMNVTLQLLRQYKVKLQQLITQDENLRRHIQQQKANIASIENEIKLSLAIKDKMKRHVHHLKHQLENYRVPDVMDYVNIQAEIYDLKKLINVWQRRVTIAEHSYNAKYKLVKGGKLLERIEEARKSCEEVTKENVLLENYMKTMSSKKSVEAHKRPKTEVLPVNTIRSISPFQIITETGIVLSEEEKCEIAVGEIENIKRKMATLHEDWYNSITSYKKKLNQLTEQNAEMKDQFKKRRANISKLEIEIQLAQKTEDQMKRDFNQLEYQLQSYRVPDLTEYIFVQAEIYELNKIIKTWQRRVGIASRSLQTKSKFFNRLKKRHKIDDSCLSKFKFIINLLQMSDQAQLLDCLSDEELLQLTYLELYDLVDDTQNVYEQLLKDNITLESYTKSFLPADVNLPEEEETPNAASQKISLDEPIDFSYYYVFKSNKDEFFPTDYKCEIAASGIENMNKRLSTLHDYWYNSITPVKVKMDVLMLESEDLHVDIANFHHAVSKGITSELRLDKILQYFKRSIKRKENKLLLCRREHLALVSIERQVEFALKRKAAHDFSEKVDYELVEMENALFGFRIVQTNDSANQIKFNMNLILRYLRQYKMKLQQLTMEGQEMKDQFQRQQSFRVPDLMDYITTQAEIYELHKMIQIQQRRSNIASTCSN</sequence>
<dbReference type="EnsemblMetazoa" id="SMAR006369-RA">
    <property type="protein sequence ID" value="SMAR006369-PA"/>
    <property type="gene ID" value="SMAR006369"/>
</dbReference>
<organism evidence="9 10">
    <name type="scientific">Strigamia maritima</name>
    <name type="common">European centipede</name>
    <name type="synonym">Geophilus maritimus</name>
    <dbReference type="NCBI Taxonomy" id="126957"/>
    <lineage>
        <taxon>Eukaryota</taxon>
        <taxon>Metazoa</taxon>
        <taxon>Ecdysozoa</taxon>
        <taxon>Arthropoda</taxon>
        <taxon>Myriapoda</taxon>
        <taxon>Chilopoda</taxon>
        <taxon>Pleurostigmophora</taxon>
        <taxon>Geophilomorpha</taxon>
        <taxon>Linotaeniidae</taxon>
        <taxon>Strigamia</taxon>
    </lineage>
</organism>
<dbReference type="PANTHER" id="PTHR15654:SF2">
    <property type="entry name" value="COILED-COIL DOMAIN-CONTAINING PROTEIN 113"/>
    <property type="match status" value="1"/>
</dbReference>
<dbReference type="GO" id="GO:0005930">
    <property type="term" value="C:axoneme"/>
    <property type="evidence" value="ECO:0007669"/>
    <property type="project" value="TreeGrafter"/>
</dbReference>
<keyword evidence="10" id="KW-1185">Reference proteome</keyword>
<keyword evidence="3 7" id="KW-0175">Coiled coil</keyword>
<dbReference type="PhylomeDB" id="T1IYQ2"/>
<keyword evidence="4" id="KW-0966">Cell projection</keyword>
<name>T1IYQ2_STRMM</name>
<evidence type="ECO:0000256" key="7">
    <source>
        <dbReference type="SAM" id="Coils"/>
    </source>
</evidence>
<dbReference type="Proteomes" id="UP000014500">
    <property type="component" value="Unassembled WGS sequence"/>
</dbReference>
<protein>
    <recommendedName>
        <fullName evidence="6">Cilia- and flagella-associated protein 263</fullName>
    </recommendedName>
</protein>
<dbReference type="EMBL" id="AFFK01020329">
    <property type="status" value="NOT_ANNOTATED_CDS"/>
    <property type="molecule type" value="Genomic_DNA"/>
</dbReference>
<evidence type="ECO:0000256" key="2">
    <source>
        <dbReference type="ARBA" id="ARBA00022794"/>
    </source>
</evidence>
<feature type="domain" description="CCDC113/CCDC96 coiled-coil" evidence="8">
    <location>
        <begin position="486"/>
        <end position="584"/>
    </location>
</feature>
<evidence type="ECO:0000259" key="8">
    <source>
        <dbReference type="Pfam" id="PF13870"/>
    </source>
</evidence>
<evidence type="ECO:0000256" key="6">
    <source>
        <dbReference type="ARBA" id="ARBA00044798"/>
    </source>
</evidence>
<reference evidence="9" key="2">
    <citation type="submission" date="2015-02" db="UniProtKB">
        <authorList>
            <consortium name="EnsemblMetazoa"/>
        </authorList>
    </citation>
    <scope>IDENTIFICATION</scope>
</reference>
<dbReference type="STRING" id="126957.T1IYQ2"/>
<evidence type="ECO:0000313" key="10">
    <source>
        <dbReference type="Proteomes" id="UP000014500"/>
    </source>
</evidence>
<dbReference type="PANTHER" id="PTHR15654">
    <property type="entry name" value="COILED-COIL DOMAIN-CONTAINING PROTEIN 113-RELATED"/>
    <property type="match status" value="1"/>
</dbReference>
<dbReference type="AlphaFoldDB" id="T1IYQ2"/>
<evidence type="ECO:0000256" key="4">
    <source>
        <dbReference type="ARBA" id="ARBA00023273"/>
    </source>
</evidence>
<dbReference type="Pfam" id="PF13870">
    <property type="entry name" value="CCDC113_CCDC96_CC"/>
    <property type="match status" value="2"/>
</dbReference>
<accession>T1IYQ2</accession>